<evidence type="ECO:0000256" key="3">
    <source>
        <dbReference type="ARBA" id="ARBA00022989"/>
    </source>
</evidence>
<proteinExistence type="predicted"/>
<keyword evidence="3 5" id="KW-1133">Transmembrane helix</keyword>
<dbReference type="InterPro" id="IPR013057">
    <property type="entry name" value="AA_transpt_TM"/>
</dbReference>
<comment type="caution">
    <text evidence="7">The sequence shown here is derived from an EMBL/GenBank/DDBJ whole genome shotgun (WGS) entry which is preliminary data.</text>
</comment>
<evidence type="ECO:0000313" key="7">
    <source>
        <dbReference type="EMBL" id="KAL1606234.1"/>
    </source>
</evidence>
<dbReference type="Proteomes" id="UP001521785">
    <property type="component" value="Unassembled WGS sequence"/>
</dbReference>
<protein>
    <recommendedName>
        <fullName evidence="6">Amino acid transporter transmembrane domain-containing protein</fullName>
    </recommendedName>
</protein>
<keyword evidence="8" id="KW-1185">Reference proteome</keyword>
<evidence type="ECO:0000256" key="1">
    <source>
        <dbReference type="ARBA" id="ARBA00004370"/>
    </source>
</evidence>
<evidence type="ECO:0000256" key="2">
    <source>
        <dbReference type="ARBA" id="ARBA00022692"/>
    </source>
</evidence>
<reference evidence="7 8" key="1">
    <citation type="submission" date="2024-02" db="EMBL/GenBank/DDBJ databases">
        <title>De novo assembly and annotation of 12 fungi associated with fruit tree decline syndrome in Ontario, Canada.</title>
        <authorList>
            <person name="Sulman M."/>
            <person name="Ellouze W."/>
            <person name="Ilyukhin E."/>
        </authorList>
    </citation>
    <scope>NUCLEOTIDE SEQUENCE [LARGE SCALE GENOMIC DNA]</scope>
    <source>
        <strain evidence="7 8">M42-189</strain>
    </source>
</reference>
<comment type="subcellular location">
    <subcellularLocation>
        <location evidence="1">Membrane</location>
    </subcellularLocation>
</comment>
<feature type="domain" description="Amino acid transporter transmembrane" evidence="6">
    <location>
        <begin position="49"/>
        <end position="106"/>
    </location>
</feature>
<keyword evidence="2 5" id="KW-0812">Transmembrane</keyword>
<keyword evidence="4 5" id="KW-0472">Membrane</keyword>
<sequence length="115" mass="12633">MAKPTPRVNEDNIERAVASNEVGLDNVKMDVREAHEVFKKSTEGVDFRTVSWPRATIIFLKIQFAMSILAVPGALATLGAVGGALSIVGWQILNTYTAVILGDFRNRHPECKHTI</sequence>
<organism evidence="7 8">
    <name type="scientific">Paraconiothyrium brasiliense</name>
    <dbReference type="NCBI Taxonomy" id="300254"/>
    <lineage>
        <taxon>Eukaryota</taxon>
        <taxon>Fungi</taxon>
        <taxon>Dikarya</taxon>
        <taxon>Ascomycota</taxon>
        <taxon>Pezizomycotina</taxon>
        <taxon>Dothideomycetes</taxon>
        <taxon>Pleosporomycetidae</taxon>
        <taxon>Pleosporales</taxon>
        <taxon>Massarineae</taxon>
        <taxon>Didymosphaeriaceae</taxon>
        <taxon>Paraconiothyrium</taxon>
    </lineage>
</organism>
<dbReference type="Pfam" id="PF01490">
    <property type="entry name" value="Aa_trans"/>
    <property type="match status" value="1"/>
</dbReference>
<evidence type="ECO:0000256" key="5">
    <source>
        <dbReference type="SAM" id="Phobius"/>
    </source>
</evidence>
<evidence type="ECO:0000313" key="8">
    <source>
        <dbReference type="Proteomes" id="UP001521785"/>
    </source>
</evidence>
<dbReference type="EMBL" id="JAKJXO020000004">
    <property type="protein sequence ID" value="KAL1606234.1"/>
    <property type="molecule type" value="Genomic_DNA"/>
</dbReference>
<evidence type="ECO:0000256" key="4">
    <source>
        <dbReference type="ARBA" id="ARBA00023136"/>
    </source>
</evidence>
<gene>
    <name evidence="7" type="ORF">SLS60_003636</name>
</gene>
<name>A0ABR3RP84_9PLEO</name>
<evidence type="ECO:0000259" key="6">
    <source>
        <dbReference type="Pfam" id="PF01490"/>
    </source>
</evidence>
<accession>A0ABR3RP84</accession>
<feature type="transmembrane region" description="Helical" evidence="5">
    <location>
        <begin position="64"/>
        <end position="93"/>
    </location>
</feature>